<dbReference type="Pfam" id="PF00702">
    <property type="entry name" value="Hydrolase"/>
    <property type="match status" value="1"/>
</dbReference>
<keyword evidence="25" id="KW-0378">Hydrolase</keyword>
<evidence type="ECO:0000256" key="3">
    <source>
        <dbReference type="ARBA" id="ARBA00012517"/>
    </source>
</evidence>
<dbReference type="PROSITE" id="PS00154">
    <property type="entry name" value="ATPASE_E1_E2"/>
    <property type="match status" value="1"/>
</dbReference>
<dbReference type="EMBL" id="CABFKI010000003">
    <property type="protein sequence ID" value="VTU06984.1"/>
    <property type="molecule type" value="Genomic_DNA"/>
</dbReference>
<feature type="transmembrane region" description="Helical" evidence="23">
    <location>
        <begin position="503"/>
        <end position="525"/>
    </location>
</feature>
<evidence type="ECO:0000256" key="7">
    <source>
        <dbReference type="ARBA" id="ARBA00022553"/>
    </source>
</evidence>
<dbReference type="InterPro" id="IPR008250">
    <property type="entry name" value="ATPase_P-typ_transduc_dom_A_sf"/>
</dbReference>
<keyword evidence="13 23" id="KW-0067">ATP-binding</keyword>
<feature type="transmembrane region" description="Helical" evidence="23">
    <location>
        <begin position="842"/>
        <end position="861"/>
    </location>
</feature>
<dbReference type="InterPro" id="IPR027256">
    <property type="entry name" value="P-typ_ATPase_IB"/>
</dbReference>
<dbReference type="NCBIfam" id="TIGR01511">
    <property type="entry name" value="ATPase-IB1_Cu"/>
    <property type="match status" value="1"/>
</dbReference>
<dbReference type="SUPFAM" id="SSF81665">
    <property type="entry name" value="Calcium ATPase, transmembrane domain M"/>
    <property type="match status" value="1"/>
</dbReference>
<evidence type="ECO:0000256" key="15">
    <source>
        <dbReference type="ARBA" id="ARBA00022967"/>
    </source>
</evidence>
<keyword evidence="17" id="KW-0186">Copper</keyword>
<dbReference type="InterPro" id="IPR023298">
    <property type="entry name" value="ATPase_P-typ_TM_dom_sf"/>
</dbReference>
<protein>
    <recommendedName>
        <fullName evidence="4">Copper-exporting P-type ATPase</fullName>
        <ecNumber evidence="3">7.2.2.8</ecNumber>
    </recommendedName>
    <alternativeName>
        <fullName evidence="20">Copper-exporting P-type ATPase A</fullName>
    </alternativeName>
    <alternativeName>
        <fullName evidence="21">Cu(+)-exporting ATPase</fullName>
    </alternativeName>
</protein>
<accession>A0ABY6TIK1</accession>
<dbReference type="Gene3D" id="3.40.50.1000">
    <property type="entry name" value="HAD superfamily/HAD-like"/>
    <property type="match status" value="1"/>
</dbReference>
<dbReference type="PANTHER" id="PTHR43520:SF6">
    <property type="entry name" value="COPPER-EXPORTING P-TYPE ATPASE"/>
    <property type="match status" value="1"/>
</dbReference>
<keyword evidence="26" id="KW-1185">Reference proteome</keyword>
<evidence type="ECO:0000256" key="19">
    <source>
        <dbReference type="ARBA" id="ARBA00023136"/>
    </source>
</evidence>
<evidence type="ECO:0000256" key="6">
    <source>
        <dbReference type="ARBA" id="ARBA00022475"/>
    </source>
</evidence>
<feature type="domain" description="HMA" evidence="24">
    <location>
        <begin position="2"/>
        <end position="63"/>
    </location>
</feature>
<evidence type="ECO:0000256" key="4">
    <source>
        <dbReference type="ARBA" id="ARBA00015102"/>
    </source>
</evidence>
<dbReference type="Pfam" id="PF00122">
    <property type="entry name" value="E1-E2_ATPase"/>
    <property type="match status" value="1"/>
</dbReference>
<dbReference type="PANTHER" id="PTHR43520">
    <property type="entry name" value="ATP7, ISOFORM B"/>
    <property type="match status" value="1"/>
</dbReference>
<dbReference type="EC" id="7.2.2.8" evidence="3"/>
<dbReference type="SFLD" id="SFLDF00027">
    <property type="entry name" value="p-type_atpase"/>
    <property type="match status" value="1"/>
</dbReference>
<evidence type="ECO:0000256" key="10">
    <source>
        <dbReference type="ARBA" id="ARBA00022737"/>
    </source>
</evidence>
<dbReference type="InterPro" id="IPR023214">
    <property type="entry name" value="HAD_sf"/>
</dbReference>
<dbReference type="Pfam" id="PF00403">
    <property type="entry name" value="HMA"/>
    <property type="match status" value="2"/>
</dbReference>
<evidence type="ECO:0000256" key="5">
    <source>
        <dbReference type="ARBA" id="ARBA00022448"/>
    </source>
</evidence>
<evidence type="ECO:0000256" key="11">
    <source>
        <dbReference type="ARBA" id="ARBA00022741"/>
    </source>
</evidence>
<keyword evidence="19 23" id="KW-0472">Membrane</keyword>
<dbReference type="PROSITE" id="PS50846">
    <property type="entry name" value="HMA_2"/>
    <property type="match status" value="2"/>
</dbReference>
<evidence type="ECO:0000313" key="25">
    <source>
        <dbReference type="EMBL" id="VTU06984.1"/>
    </source>
</evidence>
<reference evidence="25 26" key="1">
    <citation type="submission" date="2019-05" db="EMBL/GenBank/DDBJ databases">
        <authorList>
            <consortium name="Pathogen Informatics"/>
        </authorList>
    </citation>
    <scope>NUCLEOTIDE SEQUENCE [LARGE SCALE GENOMIC DNA]</scope>
    <source>
        <strain evidence="25 26">NM319</strain>
    </source>
</reference>
<evidence type="ECO:0000256" key="14">
    <source>
        <dbReference type="ARBA" id="ARBA00022842"/>
    </source>
</evidence>
<dbReference type="SUPFAM" id="SSF55008">
    <property type="entry name" value="HMA, heavy metal-associated domain"/>
    <property type="match status" value="3"/>
</dbReference>
<evidence type="ECO:0000256" key="18">
    <source>
        <dbReference type="ARBA" id="ARBA00023065"/>
    </source>
</evidence>
<evidence type="ECO:0000256" key="2">
    <source>
        <dbReference type="ARBA" id="ARBA00006024"/>
    </source>
</evidence>
<evidence type="ECO:0000256" key="9">
    <source>
        <dbReference type="ARBA" id="ARBA00022723"/>
    </source>
</evidence>
<dbReference type="SUPFAM" id="SSF81653">
    <property type="entry name" value="Calcium ATPase, transduction domain A"/>
    <property type="match status" value="1"/>
</dbReference>
<dbReference type="InterPro" id="IPR036412">
    <property type="entry name" value="HAD-like_sf"/>
</dbReference>
<dbReference type="Gene3D" id="3.40.1110.10">
    <property type="entry name" value="Calcium-transporting ATPase, cytoplasmic domain N"/>
    <property type="match status" value="1"/>
</dbReference>
<keyword evidence="8 23" id="KW-0812">Transmembrane</keyword>
<dbReference type="InterPro" id="IPR018303">
    <property type="entry name" value="ATPase_P-typ_P_site"/>
</dbReference>
<dbReference type="PRINTS" id="PR00943">
    <property type="entry name" value="CUATPASE"/>
</dbReference>
<evidence type="ECO:0000256" key="20">
    <source>
        <dbReference type="ARBA" id="ARBA00029719"/>
    </source>
</evidence>
<evidence type="ECO:0000256" key="17">
    <source>
        <dbReference type="ARBA" id="ARBA00023008"/>
    </source>
</evidence>
<gene>
    <name evidence="25" type="primary">copA</name>
    <name evidence="25" type="ORF">SAMEA1410922_00738</name>
</gene>
<dbReference type="Proteomes" id="UP000308167">
    <property type="component" value="Unassembled WGS sequence"/>
</dbReference>
<evidence type="ECO:0000256" key="22">
    <source>
        <dbReference type="ARBA" id="ARBA00049289"/>
    </source>
</evidence>
<evidence type="ECO:0000256" key="1">
    <source>
        <dbReference type="ARBA" id="ARBA00004651"/>
    </source>
</evidence>
<evidence type="ECO:0000256" key="23">
    <source>
        <dbReference type="RuleBase" id="RU362081"/>
    </source>
</evidence>
<dbReference type="PRINTS" id="PR00119">
    <property type="entry name" value="CATATPASE"/>
</dbReference>
<evidence type="ECO:0000256" key="13">
    <source>
        <dbReference type="ARBA" id="ARBA00022840"/>
    </source>
</evidence>
<keyword evidence="15" id="KW-1278">Translocase</keyword>
<name>A0ABY6TIK1_9PAST</name>
<organism evidence="25 26">
    <name type="scientific">Actinobacillus porcinus</name>
    <dbReference type="NCBI Taxonomy" id="51048"/>
    <lineage>
        <taxon>Bacteria</taxon>
        <taxon>Pseudomonadati</taxon>
        <taxon>Pseudomonadota</taxon>
        <taxon>Gammaproteobacteria</taxon>
        <taxon>Pasteurellales</taxon>
        <taxon>Pasteurellaceae</taxon>
        <taxon>Actinobacillus</taxon>
    </lineage>
</organism>
<dbReference type="InterPro" id="IPR001757">
    <property type="entry name" value="P_typ_ATPase"/>
</dbReference>
<feature type="transmembrane region" description="Helical" evidence="23">
    <location>
        <begin position="351"/>
        <end position="369"/>
    </location>
</feature>
<keyword evidence="18" id="KW-0406">Ion transport</keyword>
<dbReference type="SFLD" id="SFLDG00002">
    <property type="entry name" value="C1.7:_P-type_atpase_like"/>
    <property type="match status" value="1"/>
</dbReference>
<proteinExistence type="inferred from homology"/>
<comment type="catalytic activity">
    <reaction evidence="22">
        <text>Cu(+)(in) + ATP + H2O = Cu(+)(out) + ADP + phosphate + H(+)</text>
        <dbReference type="Rhea" id="RHEA:25792"/>
        <dbReference type="ChEBI" id="CHEBI:15377"/>
        <dbReference type="ChEBI" id="CHEBI:15378"/>
        <dbReference type="ChEBI" id="CHEBI:30616"/>
        <dbReference type="ChEBI" id="CHEBI:43474"/>
        <dbReference type="ChEBI" id="CHEBI:49552"/>
        <dbReference type="ChEBI" id="CHEBI:456216"/>
        <dbReference type="EC" id="7.2.2.8"/>
    </reaction>
</comment>
<dbReference type="InterPro" id="IPR006121">
    <property type="entry name" value="HMA_dom"/>
</dbReference>
<feature type="transmembrane region" description="Helical" evidence="23">
    <location>
        <begin position="317"/>
        <end position="339"/>
    </location>
</feature>
<feature type="transmembrane region" description="Helical" evidence="23">
    <location>
        <begin position="867"/>
        <end position="888"/>
    </location>
</feature>
<evidence type="ECO:0000256" key="12">
    <source>
        <dbReference type="ARBA" id="ARBA00022796"/>
    </source>
</evidence>
<feature type="domain" description="HMA" evidence="24">
    <location>
        <begin position="166"/>
        <end position="229"/>
    </location>
</feature>
<keyword evidence="11 23" id="KW-0547">Nucleotide-binding</keyword>
<dbReference type="SFLD" id="SFLDS00003">
    <property type="entry name" value="Haloacid_Dehalogenase"/>
    <property type="match status" value="1"/>
</dbReference>
<comment type="similarity">
    <text evidence="2 23">Belongs to the cation transport ATPase (P-type) (TC 3.A.3) family. Type IB subfamily.</text>
</comment>
<dbReference type="Gene3D" id="3.30.70.100">
    <property type="match status" value="3"/>
</dbReference>
<dbReference type="InterPro" id="IPR044492">
    <property type="entry name" value="P_typ_ATPase_HD_dom"/>
</dbReference>
<dbReference type="CDD" id="cd02094">
    <property type="entry name" value="P-type_ATPase_Cu-like"/>
    <property type="match status" value="1"/>
</dbReference>
<dbReference type="CDD" id="cd00371">
    <property type="entry name" value="HMA"/>
    <property type="match status" value="2"/>
</dbReference>
<feature type="transmembrane region" description="Helical" evidence="23">
    <location>
        <begin position="284"/>
        <end position="305"/>
    </location>
</feature>
<keyword evidence="10" id="KW-0677">Repeat</keyword>
<evidence type="ECO:0000256" key="21">
    <source>
        <dbReference type="ARBA" id="ARBA00033239"/>
    </source>
</evidence>
<dbReference type="NCBIfam" id="TIGR01525">
    <property type="entry name" value="ATPase-IB_hvy"/>
    <property type="match status" value="1"/>
</dbReference>
<keyword evidence="5" id="KW-0813">Transport</keyword>
<dbReference type="GO" id="GO:0016787">
    <property type="term" value="F:hydrolase activity"/>
    <property type="evidence" value="ECO:0007669"/>
    <property type="project" value="UniProtKB-KW"/>
</dbReference>
<dbReference type="InterPro" id="IPR017969">
    <property type="entry name" value="Heavy-metal-associated_CS"/>
</dbReference>
<dbReference type="PROSITE" id="PS01047">
    <property type="entry name" value="HMA_1"/>
    <property type="match status" value="2"/>
</dbReference>
<keyword evidence="7" id="KW-0597">Phosphoprotein</keyword>
<keyword evidence="14" id="KW-0460">Magnesium</keyword>
<dbReference type="SUPFAM" id="SSF56784">
    <property type="entry name" value="HAD-like"/>
    <property type="match status" value="1"/>
</dbReference>
<dbReference type="PROSITE" id="PS01229">
    <property type="entry name" value="COF_2"/>
    <property type="match status" value="1"/>
</dbReference>
<evidence type="ECO:0000256" key="16">
    <source>
        <dbReference type="ARBA" id="ARBA00022989"/>
    </source>
</evidence>
<sequence length="898" mass="94866">MTVTILALKDLSCGHCVKSVTAVLEQLDGVEQVQVTLHFAKVMGDVSAQHLIDAIVAAGYGAELAQPDFELALSGLNCGHCIKSTEKALSAVENIDVFEVSKTSAKIYGSADPQAAIAAIIAAGFEAHLVNESPKSELPTPLAALPSSGSVVLEQEIKPASAKSDKSISLLLDGLTCAACVLKVERALQGVEGVESVSVNLAEQTAFVTGDVDAQRLVQQVIQAGYGAEIIEDEKTSREKQQAQAKQEIQRRQWQSIVALVVGFGLLFWGLAGGQTQVTADNRLNWLAVGLVTLAVMIFTGGHFYQRAFKNLLNKTATMDTLVALGTGAAWLFSMAVTLAPEIFPESGRHLYFESSAMIIGLINVGKMLEAKAKQRSSKALERLLDLTPKTAKVVDEQGTHEIPLSQVQQGMTLRLQTGDRVSVDGIVTEGALWIDESMLTGESLPVQKNPGDKVSAGTVVTDGAALFQAEQIGNQTLLANIIKLVRQAQSSKPQLGQLADKIAAIFVPIVVVIALLAALIWYGVTQNISYAFMVLTTVLIIACPCALGLATPMSIIAGVGRAAELGILVRDADALQKAAGADTLVFDKTGTLTKGEPKVTALYTFGDMTQESAVHLAAGLEQGANHPLAKAILALNDGVAEKVSEFRTLKGLGITGVIQGKNIALGNRTLMTQFAVSLDAAEPLFQQESEKGATVVFLSVENQLAAIFAIRDPLREDSAQALQRLASQGYQLVMLTGDQEKTAQAIAAELGIHQVIAGVLPAGKAQAIQQLQAQGRKVVMVGDGINDAPALAQADVSIAMGSGSDIAIETAELTLMRHSMQAVADALSLSKGTLRNMKQNLFFAFVYNSLGIPLAAGLFYPLFGWLLNPMIGGAAMAFSSITVASNANRLLKFIPKQ</sequence>
<evidence type="ECO:0000256" key="8">
    <source>
        <dbReference type="ARBA" id="ARBA00022692"/>
    </source>
</evidence>
<comment type="caution">
    <text evidence="25">The sequence shown here is derived from an EMBL/GenBank/DDBJ whole genome shotgun (WGS) entry which is preliminary data.</text>
</comment>
<keyword evidence="6 23" id="KW-1003">Cell membrane</keyword>
<evidence type="ECO:0000259" key="24">
    <source>
        <dbReference type="PROSITE" id="PS50846"/>
    </source>
</evidence>
<feature type="transmembrane region" description="Helical" evidence="23">
    <location>
        <begin position="531"/>
        <end position="552"/>
    </location>
</feature>
<dbReference type="InterPro" id="IPR023299">
    <property type="entry name" value="ATPase_P-typ_cyto_dom_N"/>
</dbReference>
<feature type="transmembrane region" description="Helical" evidence="23">
    <location>
        <begin position="254"/>
        <end position="272"/>
    </location>
</feature>
<dbReference type="InterPro" id="IPR059000">
    <property type="entry name" value="ATPase_P-type_domA"/>
</dbReference>
<dbReference type="Gene3D" id="2.70.150.10">
    <property type="entry name" value="Calcium-transporting ATPase, cytoplasmic transduction domain A"/>
    <property type="match status" value="1"/>
</dbReference>
<dbReference type="NCBIfam" id="TIGR01494">
    <property type="entry name" value="ATPase_P-type"/>
    <property type="match status" value="1"/>
</dbReference>
<keyword evidence="16 23" id="KW-1133">Transmembrane helix</keyword>
<comment type="subcellular location">
    <subcellularLocation>
        <location evidence="1">Cell membrane</location>
        <topology evidence="1">Multi-pass membrane protein</topology>
    </subcellularLocation>
</comment>
<keyword evidence="12" id="KW-0187">Copper transport</keyword>
<keyword evidence="9 23" id="KW-0479">Metal-binding</keyword>
<evidence type="ECO:0000313" key="26">
    <source>
        <dbReference type="Proteomes" id="UP000308167"/>
    </source>
</evidence>
<dbReference type="InterPro" id="IPR036163">
    <property type="entry name" value="HMA_dom_sf"/>
</dbReference>